<dbReference type="InterPro" id="IPR050113">
    <property type="entry name" value="Ub_conjugating_enzyme"/>
</dbReference>
<protein>
    <recommendedName>
        <fullName evidence="6">UBC core domain-containing protein</fullName>
    </recommendedName>
</protein>
<feature type="active site" description="Glycyl thioester intermediate" evidence="3">
    <location>
        <position position="128"/>
    </location>
</feature>
<keyword evidence="4" id="KW-0547">Nucleotide-binding</keyword>
<dbReference type="PROSITE" id="PS00183">
    <property type="entry name" value="UBC_1"/>
    <property type="match status" value="1"/>
</dbReference>
<keyword evidence="1" id="KW-0808">Transferase</keyword>
<dbReference type="InterPro" id="IPR000608">
    <property type="entry name" value="UBC"/>
</dbReference>
<gene>
    <name evidence="7" type="ORF">JYZ213_LOCUS17723</name>
</gene>
<dbReference type="GO" id="GO:0016740">
    <property type="term" value="F:transferase activity"/>
    <property type="evidence" value="ECO:0007669"/>
    <property type="project" value="UniProtKB-KW"/>
</dbReference>
<sequence length="278" mass="31472">MSQTRQTSGLTTSTSHYTSSRTTNSPSIKALQLEYSKLQKEPVEGFTVSLDDDSNLYKWHVGIFGPPETLYEGGYFKADMEFPTTYPFAPPKVRFLTKMWHPNIYENGEVRFLTKMWHPNIYENGEVCISILHPPTEDPQSGEHPSERWNPTQNVRTILMSIISLLNEPNCSSPANVDASIMYRKFHEHKDNEYETIIRRQVNESKLVAEQEGISIPKTLDDYVAPSRAGAAGNKNDKKSYSNSLSHEDDDDLGIDDDDEQMADMGGDDDDASYNDSD</sequence>
<feature type="region of interest" description="Disordered" evidence="5">
    <location>
        <begin position="226"/>
        <end position="278"/>
    </location>
</feature>
<reference evidence="7" key="1">
    <citation type="submission" date="2021-02" db="EMBL/GenBank/DDBJ databases">
        <authorList>
            <person name="Nowell W R."/>
        </authorList>
    </citation>
    <scope>NUCLEOTIDE SEQUENCE</scope>
</reference>
<evidence type="ECO:0000256" key="5">
    <source>
        <dbReference type="SAM" id="MobiDB-lite"/>
    </source>
</evidence>
<dbReference type="GO" id="GO:0005524">
    <property type="term" value="F:ATP binding"/>
    <property type="evidence" value="ECO:0007669"/>
    <property type="project" value="UniProtKB-UniRule"/>
</dbReference>
<dbReference type="SUPFAM" id="SSF54495">
    <property type="entry name" value="UBC-like"/>
    <property type="match status" value="2"/>
</dbReference>
<dbReference type="PROSITE" id="PS50127">
    <property type="entry name" value="UBC_2"/>
    <property type="match status" value="1"/>
</dbReference>
<evidence type="ECO:0000256" key="2">
    <source>
        <dbReference type="ARBA" id="ARBA00022786"/>
    </source>
</evidence>
<dbReference type="FunFam" id="3.10.110.10:FF:000051">
    <property type="entry name" value="ubiquitin-conjugating enzyme E2 R2-like"/>
    <property type="match status" value="1"/>
</dbReference>
<dbReference type="Gene3D" id="3.10.110.10">
    <property type="entry name" value="Ubiquitin Conjugating Enzyme"/>
    <property type="match status" value="2"/>
</dbReference>
<evidence type="ECO:0000256" key="1">
    <source>
        <dbReference type="ARBA" id="ARBA00022679"/>
    </source>
</evidence>
<evidence type="ECO:0000256" key="3">
    <source>
        <dbReference type="PROSITE-ProRule" id="PRU10133"/>
    </source>
</evidence>
<evidence type="ECO:0000256" key="4">
    <source>
        <dbReference type="RuleBase" id="RU362109"/>
    </source>
</evidence>
<feature type="domain" description="UBC core" evidence="6">
    <location>
        <begin position="26"/>
        <end position="207"/>
    </location>
</feature>
<evidence type="ECO:0000259" key="6">
    <source>
        <dbReference type="PROSITE" id="PS50127"/>
    </source>
</evidence>
<dbReference type="AlphaFoldDB" id="A0A814J890"/>
<feature type="compositionally biased region" description="Low complexity" evidence="5">
    <location>
        <begin position="7"/>
        <end position="25"/>
    </location>
</feature>
<organism evidence="7 8">
    <name type="scientific">Adineta steineri</name>
    <dbReference type="NCBI Taxonomy" id="433720"/>
    <lineage>
        <taxon>Eukaryota</taxon>
        <taxon>Metazoa</taxon>
        <taxon>Spiralia</taxon>
        <taxon>Gnathifera</taxon>
        <taxon>Rotifera</taxon>
        <taxon>Eurotatoria</taxon>
        <taxon>Bdelloidea</taxon>
        <taxon>Adinetida</taxon>
        <taxon>Adinetidae</taxon>
        <taxon>Adineta</taxon>
    </lineage>
</organism>
<accession>A0A814J890</accession>
<feature type="region of interest" description="Disordered" evidence="5">
    <location>
        <begin position="1"/>
        <end position="25"/>
    </location>
</feature>
<keyword evidence="2 4" id="KW-0833">Ubl conjugation pathway</keyword>
<comment type="similarity">
    <text evidence="4">Belongs to the ubiquitin-conjugating enzyme family.</text>
</comment>
<name>A0A814J890_9BILA</name>
<dbReference type="EMBL" id="CAJNOG010000168">
    <property type="protein sequence ID" value="CAF1033259.1"/>
    <property type="molecule type" value="Genomic_DNA"/>
</dbReference>
<dbReference type="SMART" id="SM00212">
    <property type="entry name" value="UBCc"/>
    <property type="match status" value="1"/>
</dbReference>
<dbReference type="InterPro" id="IPR023313">
    <property type="entry name" value="UBQ-conjugating_AS"/>
</dbReference>
<dbReference type="Proteomes" id="UP000663845">
    <property type="component" value="Unassembled WGS sequence"/>
</dbReference>
<keyword evidence="4" id="KW-0067">ATP-binding</keyword>
<dbReference type="CDD" id="cd23803">
    <property type="entry name" value="UBCc_UBE2R"/>
    <property type="match status" value="1"/>
</dbReference>
<dbReference type="Pfam" id="PF00179">
    <property type="entry name" value="UQ_con"/>
    <property type="match status" value="1"/>
</dbReference>
<evidence type="ECO:0000313" key="7">
    <source>
        <dbReference type="EMBL" id="CAF1033259.1"/>
    </source>
</evidence>
<dbReference type="InterPro" id="IPR016135">
    <property type="entry name" value="UBQ-conjugating_enzyme/RWD"/>
</dbReference>
<feature type="compositionally biased region" description="Acidic residues" evidence="5">
    <location>
        <begin position="248"/>
        <end position="278"/>
    </location>
</feature>
<dbReference type="PANTHER" id="PTHR24067">
    <property type="entry name" value="UBIQUITIN-CONJUGATING ENZYME E2"/>
    <property type="match status" value="1"/>
</dbReference>
<evidence type="ECO:0000313" key="8">
    <source>
        <dbReference type="Proteomes" id="UP000663845"/>
    </source>
</evidence>
<proteinExistence type="inferred from homology"/>
<comment type="caution">
    <text evidence="7">The sequence shown here is derived from an EMBL/GenBank/DDBJ whole genome shotgun (WGS) entry which is preliminary data.</text>
</comment>